<protein>
    <recommendedName>
        <fullName evidence="3">CIP2A N-terminal domain-containing protein</fullName>
    </recommendedName>
</protein>
<dbReference type="InterPro" id="IPR048701">
    <property type="entry name" value="CIP2A_N"/>
</dbReference>
<gene>
    <name evidence="4" type="ORF">NEMVEDRAFT_v1g186240</name>
</gene>
<dbReference type="Gene3D" id="1.25.10.10">
    <property type="entry name" value="Leucine-rich Repeat Variant"/>
    <property type="match status" value="1"/>
</dbReference>
<dbReference type="AlphaFoldDB" id="A7S6C0"/>
<accession>A7S6C0</accession>
<feature type="coiled-coil region" evidence="1">
    <location>
        <begin position="781"/>
        <end position="885"/>
    </location>
</feature>
<dbReference type="KEGG" id="nve:5512432"/>
<sequence>MALDVNACLKALAAAFSQYRARSTDQTVKDLERQIDVLIGISSGAALSGFNSKEILPAECLSSLVSLLNENVVNHTLHLKAMVLLFNLSADLETRDALHSGYHLTSTLASFLQRNQVTNNEKIVLQSLQLLQRITYCSKITSISGSMEELIRFLVKHIQMPESEMTIPCLGLLANLCRHHMAVQAHIKAMDNVKSLYRMLISYLSHANLTVIIFSLSILTSLSLNEQLGEKLFNSKNIHQTFQLVFNILINGEGSLTRKYSVDLFVDLLESPKIQQSLMVHEHLAYYLEQILTLLTNISGEESAKVLELLLTFCTVSGMRSLLCKTLLAPDVAKAKGDHDPNELYNAVLFWCSQPIEAHPTVSLCALDFIKEMFEEIIDSNTTKGMSSRVSSLAPLLMGLLTPPAQIDGPGLKKRCEQTSKALDVISAICFDSSLRKSMLKHLQLEQCWKVVEYQYQHNTLGTRSSLQTSWGEDGVRVVLRMLHLMCSLKASVPGVKENLFAALQDQRLVPLLAHALTCGARDSVQKALRILSEATTLPDFQMIWLGEIIASNNSAREVELTTLRGPGDEEFSPPPSPPRSSTNQSARSRHVASWSSRDLRPAVMTPKSNVTDANIECLIEKMRSGLEIKDPKASEIIDIYEAKLSSLMTKESHLQDLLEAKALAVAQADRLISQYRCRRAQSEAECSKLRKLLSETEKKNEAQTEQIMTMLESQKAATIEMETLLRTNENLSIIAEEHKQLKKAFAEISQRLETSQRSLLASQDEIKALTELSEMRRRHNDNLKIQHDTATKQLRELDEERKKLLQQTKDEEIRMQEYKNKVKTLEQTISTCKEELTKNEKIKSDVMRKVSSLESLCRQHEQVIKERENTIKQQQQELTRHSQISAMIHSLSSGQIPEIAPHGLNVNKTLT</sequence>
<dbReference type="Proteomes" id="UP000001593">
    <property type="component" value="Unassembled WGS sequence"/>
</dbReference>
<dbReference type="EMBL" id="DS469587">
    <property type="protein sequence ID" value="EDO40723.1"/>
    <property type="molecule type" value="Genomic_DNA"/>
</dbReference>
<evidence type="ECO:0000259" key="3">
    <source>
        <dbReference type="Pfam" id="PF21044"/>
    </source>
</evidence>
<dbReference type="InterPro" id="IPR016024">
    <property type="entry name" value="ARM-type_fold"/>
</dbReference>
<dbReference type="OrthoDB" id="73401at2759"/>
<dbReference type="InterPro" id="IPR011989">
    <property type="entry name" value="ARM-like"/>
</dbReference>
<feature type="region of interest" description="Disordered" evidence="2">
    <location>
        <begin position="565"/>
        <end position="599"/>
    </location>
</feature>
<dbReference type="PANTHER" id="PTHR23161">
    <property type="entry name" value="PROTEIN CIP2A"/>
    <property type="match status" value="1"/>
</dbReference>
<evidence type="ECO:0000313" key="4">
    <source>
        <dbReference type="EMBL" id="EDO40723.1"/>
    </source>
</evidence>
<dbReference type="STRING" id="45351.A7S6C0"/>
<dbReference type="PANTHER" id="PTHR23161:SF2">
    <property type="entry name" value="PROTEIN CIP2A"/>
    <property type="match status" value="1"/>
</dbReference>
<dbReference type="FunCoup" id="A7S6C0">
    <property type="interactions" value="236"/>
</dbReference>
<dbReference type="InParanoid" id="A7S6C0"/>
<evidence type="ECO:0000313" key="5">
    <source>
        <dbReference type="Proteomes" id="UP000001593"/>
    </source>
</evidence>
<feature type="coiled-coil region" evidence="1">
    <location>
        <begin position="680"/>
        <end position="707"/>
    </location>
</feature>
<dbReference type="InterPro" id="IPR042510">
    <property type="entry name" value="CIP2A"/>
</dbReference>
<dbReference type="OMA" id="HHVQSTE"/>
<dbReference type="SUPFAM" id="SSF48371">
    <property type="entry name" value="ARM repeat"/>
    <property type="match status" value="1"/>
</dbReference>
<reference evidence="4 5" key="1">
    <citation type="journal article" date="2007" name="Science">
        <title>Sea anemone genome reveals ancestral eumetazoan gene repertoire and genomic organization.</title>
        <authorList>
            <person name="Putnam N.H."/>
            <person name="Srivastava M."/>
            <person name="Hellsten U."/>
            <person name="Dirks B."/>
            <person name="Chapman J."/>
            <person name="Salamov A."/>
            <person name="Terry A."/>
            <person name="Shapiro H."/>
            <person name="Lindquist E."/>
            <person name="Kapitonov V.V."/>
            <person name="Jurka J."/>
            <person name="Genikhovich G."/>
            <person name="Grigoriev I.V."/>
            <person name="Lucas S.M."/>
            <person name="Steele R.E."/>
            <person name="Finnerty J.R."/>
            <person name="Technau U."/>
            <person name="Martindale M.Q."/>
            <person name="Rokhsar D.S."/>
        </authorList>
    </citation>
    <scope>NUCLEOTIDE SEQUENCE [LARGE SCALE GENOMIC DNA]</scope>
    <source>
        <strain evidence="5">CH2 X CH6</strain>
    </source>
</reference>
<dbReference type="Pfam" id="PF21044">
    <property type="entry name" value="CIP2A_N"/>
    <property type="match status" value="1"/>
</dbReference>
<keyword evidence="5" id="KW-1185">Reference proteome</keyword>
<organism evidence="4 5">
    <name type="scientific">Nematostella vectensis</name>
    <name type="common">Starlet sea anemone</name>
    <dbReference type="NCBI Taxonomy" id="45351"/>
    <lineage>
        <taxon>Eukaryota</taxon>
        <taxon>Metazoa</taxon>
        <taxon>Cnidaria</taxon>
        <taxon>Anthozoa</taxon>
        <taxon>Hexacorallia</taxon>
        <taxon>Actiniaria</taxon>
        <taxon>Edwardsiidae</taxon>
        <taxon>Nematostella</taxon>
    </lineage>
</organism>
<feature type="domain" description="CIP2A N-terminal" evidence="3">
    <location>
        <begin position="43"/>
        <end position="560"/>
    </location>
</feature>
<evidence type="ECO:0000256" key="2">
    <source>
        <dbReference type="SAM" id="MobiDB-lite"/>
    </source>
</evidence>
<dbReference type="HOGENOM" id="CLU_014754_0_0_1"/>
<dbReference type="eggNOG" id="ENOG502QTAP">
    <property type="taxonomic scope" value="Eukaryota"/>
</dbReference>
<dbReference type="PhylomeDB" id="A7S6C0"/>
<keyword evidence="1" id="KW-0175">Coiled coil</keyword>
<proteinExistence type="predicted"/>
<evidence type="ECO:0000256" key="1">
    <source>
        <dbReference type="SAM" id="Coils"/>
    </source>
</evidence>
<name>A7S6C0_NEMVE</name>